<dbReference type="RefSeq" id="WP_133234310.1">
    <property type="nucleotide sequence ID" value="NZ_SMRT01000017.1"/>
</dbReference>
<name>A0A4R5KDH9_9BACL</name>
<dbReference type="OrthoDB" id="9796085at2"/>
<dbReference type="PANTHER" id="PTHR31118">
    <property type="entry name" value="CYCLASE-LIKE PROTEIN 2"/>
    <property type="match status" value="1"/>
</dbReference>
<reference evidence="1 2" key="1">
    <citation type="submission" date="2019-03" db="EMBL/GenBank/DDBJ databases">
        <title>This is whole genome sequence of Paenibacillus sp MS74 strain.</title>
        <authorList>
            <person name="Trinh H.N."/>
        </authorList>
    </citation>
    <scope>NUCLEOTIDE SEQUENCE [LARGE SCALE GENOMIC DNA]</scope>
    <source>
        <strain evidence="1 2">MS74</strain>
    </source>
</reference>
<dbReference type="AlphaFoldDB" id="A0A4R5KDH9"/>
<dbReference type="InterPro" id="IPR037175">
    <property type="entry name" value="KFase_sf"/>
</dbReference>
<accession>A0A4R5KDH9</accession>
<organism evidence="1 2">
    <name type="scientific">Paenibacillus piri</name>
    <dbReference type="NCBI Taxonomy" id="2547395"/>
    <lineage>
        <taxon>Bacteria</taxon>
        <taxon>Bacillati</taxon>
        <taxon>Bacillota</taxon>
        <taxon>Bacilli</taxon>
        <taxon>Bacillales</taxon>
        <taxon>Paenibacillaceae</taxon>
        <taxon>Paenibacillus</taxon>
    </lineage>
</organism>
<dbReference type="InterPro" id="IPR007325">
    <property type="entry name" value="KFase/CYL"/>
</dbReference>
<evidence type="ECO:0000313" key="1">
    <source>
        <dbReference type="EMBL" id="TDF93256.1"/>
    </source>
</evidence>
<evidence type="ECO:0000313" key="2">
    <source>
        <dbReference type="Proteomes" id="UP000295636"/>
    </source>
</evidence>
<dbReference type="Gene3D" id="3.50.30.50">
    <property type="entry name" value="Putative cyclase"/>
    <property type="match status" value="1"/>
</dbReference>
<keyword evidence="2" id="KW-1185">Reference proteome</keyword>
<dbReference type="Proteomes" id="UP000295636">
    <property type="component" value="Unassembled WGS sequence"/>
</dbReference>
<comment type="caution">
    <text evidence="1">The sequence shown here is derived from an EMBL/GenBank/DDBJ whole genome shotgun (WGS) entry which is preliminary data.</text>
</comment>
<dbReference type="Pfam" id="PF04199">
    <property type="entry name" value="Cyclase"/>
    <property type="match status" value="1"/>
</dbReference>
<proteinExistence type="predicted"/>
<gene>
    <name evidence="1" type="ORF">E1757_27625</name>
</gene>
<dbReference type="EMBL" id="SMRT01000017">
    <property type="protein sequence ID" value="TDF93256.1"/>
    <property type="molecule type" value="Genomic_DNA"/>
</dbReference>
<dbReference type="SUPFAM" id="SSF102198">
    <property type="entry name" value="Putative cyclase"/>
    <property type="match status" value="1"/>
</dbReference>
<dbReference type="PANTHER" id="PTHR31118:SF12">
    <property type="entry name" value="CYCLASE-LIKE PROTEIN 2"/>
    <property type="match status" value="1"/>
</dbReference>
<protein>
    <submittedName>
        <fullName evidence="1">Cyclase family protein</fullName>
    </submittedName>
</protein>
<dbReference type="GO" id="GO:0019441">
    <property type="term" value="P:L-tryptophan catabolic process to kynurenine"/>
    <property type="evidence" value="ECO:0007669"/>
    <property type="project" value="InterPro"/>
</dbReference>
<dbReference type="GO" id="GO:0004061">
    <property type="term" value="F:arylformamidase activity"/>
    <property type="evidence" value="ECO:0007669"/>
    <property type="project" value="InterPro"/>
</dbReference>
<sequence>MAQPNAKPAAGAMSKVRQMSLLLNDMQIIDLSHTLEEDMPIYPTHSRYFHTLWDSFETGSRALLYQLVINEHCGTHIDATAHFLREDHPEHLYMAETPLSQCSGRALTLDLSHFKDTDLVTTEMIQQWERTHYTIERGDIVNFRFGWDRYWEPRSVSLAYSKSWPGLSGEGAEYLAAKQIKAVGCDVLAIDSYYAEGSPAHYALLGNGVNIIENLTRLGEIVGESFMVAFPLKIKQGSGSPIRAVAFK</sequence>